<proteinExistence type="predicted"/>
<dbReference type="AlphaFoldDB" id="A0AAV9ZQC3"/>
<dbReference type="Proteomes" id="UP001362999">
    <property type="component" value="Unassembled WGS sequence"/>
</dbReference>
<sequence>TGVANEPEIKLLDAIQPYFSPQGHFEDCSFEKLEELADTVYKRYMTNAAAEVALGHKDRPDIYSPAWNSSSTVDDAAPARNFLDAGDQVMVTLCNFMRMTFWYLELCSAVAEGDIGRVFEVIKAGLLRFSFWGAGSTNYGNELLELACNFLYEWSEDLRFTVLENYLVNPSGLIGYWLELDLLQEHFNFWIKVLFNSKSHDFDSHHLSEGVGLNISGISRLRERFPGLFGLKKNGQKHRDVKVIDDINKLGAHFRAEHILVWESGRNQAYQVDNEFSAGHDSSEAGDFENLFGSHHRRRRTCWSCCGRA</sequence>
<evidence type="ECO:0000259" key="1">
    <source>
        <dbReference type="Pfam" id="PF20231"/>
    </source>
</evidence>
<dbReference type="EMBL" id="JAWWNJ010000120">
    <property type="protein sequence ID" value="KAK6988770.1"/>
    <property type="molecule type" value="Genomic_DNA"/>
</dbReference>
<accession>A0AAV9ZQC3</accession>
<dbReference type="InterPro" id="IPR046496">
    <property type="entry name" value="DUF6589"/>
</dbReference>
<organism evidence="2 3">
    <name type="scientific">Favolaschia claudopus</name>
    <dbReference type="NCBI Taxonomy" id="2862362"/>
    <lineage>
        <taxon>Eukaryota</taxon>
        <taxon>Fungi</taxon>
        <taxon>Dikarya</taxon>
        <taxon>Basidiomycota</taxon>
        <taxon>Agaricomycotina</taxon>
        <taxon>Agaricomycetes</taxon>
        <taxon>Agaricomycetidae</taxon>
        <taxon>Agaricales</taxon>
        <taxon>Marasmiineae</taxon>
        <taxon>Mycenaceae</taxon>
        <taxon>Favolaschia</taxon>
    </lineage>
</organism>
<keyword evidence="3" id="KW-1185">Reference proteome</keyword>
<dbReference type="Pfam" id="PF20231">
    <property type="entry name" value="DUF6589"/>
    <property type="match status" value="1"/>
</dbReference>
<protein>
    <recommendedName>
        <fullName evidence="1">DUF6589 domain-containing protein</fullName>
    </recommendedName>
</protein>
<reference evidence="2 3" key="1">
    <citation type="journal article" date="2024" name="J Genomics">
        <title>Draft genome sequencing and assembly of Favolaschia claudopus CIRM-BRFM 2984 isolated from oak limbs.</title>
        <authorList>
            <person name="Navarro D."/>
            <person name="Drula E."/>
            <person name="Chaduli D."/>
            <person name="Cazenave R."/>
            <person name="Ahrendt S."/>
            <person name="Wang J."/>
            <person name="Lipzen A."/>
            <person name="Daum C."/>
            <person name="Barry K."/>
            <person name="Grigoriev I.V."/>
            <person name="Favel A."/>
            <person name="Rosso M.N."/>
            <person name="Martin F."/>
        </authorList>
    </citation>
    <scope>NUCLEOTIDE SEQUENCE [LARGE SCALE GENOMIC DNA]</scope>
    <source>
        <strain evidence="2 3">CIRM-BRFM 2984</strain>
    </source>
</reference>
<feature type="domain" description="DUF6589" evidence="1">
    <location>
        <begin position="23"/>
        <end position="238"/>
    </location>
</feature>
<feature type="non-terminal residue" evidence="2">
    <location>
        <position position="1"/>
    </location>
</feature>
<evidence type="ECO:0000313" key="2">
    <source>
        <dbReference type="EMBL" id="KAK6988770.1"/>
    </source>
</evidence>
<name>A0AAV9ZQC3_9AGAR</name>
<gene>
    <name evidence="2" type="ORF">R3P38DRAFT_2572817</name>
</gene>
<comment type="caution">
    <text evidence="2">The sequence shown here is derived from an EMBL/GenBank/DDBJ whole genome shotgun (WGS) entry which is preliminary data.</text>
</comment>
<evidence type="ECO:0000313" key="3">
    <source>
        <dbReference type="Proteomes" id="UP001362999"/>
    </source>
</evidence>